<dbReference type="RefSeq" id="WP_187256133.1">
    <property type="nucleotide sequence ID" value="NZ_JBHULF010000014.1"/>
</dbReference>
<dbReference type="EMBL" id="MBUA01000012">
    <property type="protein sequence ID" value="MBC6490779.1"/>
    <property type="molecule type" value="Genomic_DNA"/>
</dbReference>
<evidence type="ECO:0008006" key="3">
    <source>
        <dbReference type="Google" id="ProtNLM"/>
    </source>
</evidence>
<evidence type="ECO:0000313" key="1">
    <source>
        <dbReference type="EMBL" id="MBC6490779.1"/>
    </source>
</evidence>
<comment type="caution">
    <text evidence="1">The sequence shown here is derived from an EMBL/GenBank/DDBJ whole genome shotgun (WGS) entry which is preliminary data.</text>
</comment>
<name>A0ABR7M8B9_9BACT</name>
<dbReference type="Gene3D" id="2.40.160.130">
    <property type="entry name" value="Capsule assembly protein Wzi"/>
    <property type="match status" value="1"/>
</dbReference>
<dbReference type="InterPro" id="IPR038636">
    <property type="entry name" value="Wzi_sf"/>
</dbReference>
<protein>
    <recommendedName>
        <fullName evidence="3">Capsule assembly protein Wzi</fullName>
    </recommendedName>
</protein>
<reference evidence="1 2" key="1">
    <citation type="submission" date="2016-07" db="EMBL/GenBank/DDBJ databases">
        <title>Genome analysis of Flavihumibacter stibioxidans YS-17.</title>
        <authorList>
            <person name="Shi K."/>
            <person name="Han Y."/>
            <person name="Wang G."/>
        </authorList>
    </citation>
    <scope>NUCLEOTIDE SEQUENCE [LARGE SCALE GENOMIC DNA]</scope>
    <source>
        <strain evidence="1 2">YS-17</strain>
    </source>
</reference>
<proteinExistence type="predicted"/>
<evidence type="ECO:0000313" key="2">
    <source>
        <dbReference type="Proteomes" id="UP000765802"/>
    </source>
</evidence>
<accession>A0ABR7M8B9</accession>
<gene>
    <name evidence="1" type="ORF">BC349_07025</name>
</gene>
<sequence>MQVIKRLLYTGCLLIPATLFSQSTLLPQGYKHQQLMDRLEIRFRDSALSFQQMKPFDRRGWVTVLESTPAEELSVVDAHNLQSALMNNQEWVSGSKESFLSKKAIFNTFYKTKSDFALVDVKDFFLSINPVLQFSVSKESDTDETLFQNTKGVRGRGMIAKKIGFDFYLTDNQERAPWFVRQFEDSFLSVPGAGFYKPFKNTAYDYFDARGSVFFNVTKYINVQFGYDKNFIGNGYRSLFLSDFGNNYLFLKLNTRIWKLNYQNIFMELTPQEPKNVDDHLLGKKYAAMHHLSLQATKWLNIGFFESVVFGRKNKFEFTYLVPVIFLRSLEQQNGSADNANVGIDFKANVAKKFQFYGQMLFDEFKLSEMKGGRKWWGNKYALQLGGKYIDVFGIKNLDIQGELNWVRPFMYSFRDSVANYTHYNQPLAHPRGANFTEAIGIARYQPIPKLTIQGKLIVWKQGLDSAGSNFGSNIFSLYGTRPRDYGWNIGEGRKSTGVNASLWVGYELKENLFIDGSLMLRKYDVPDDAALTRNSSMFTLGLRMNMFRREYDY</sequence>
<keyword evidence="2" id="KW-1185">Reference proteome</keyword>
<organism evidence="1 2">
    <name type="scientific">Flavihumibacter stibioxidans</name>
    <dbReference type="NCBI Taxonomy" id="1834163"/>
    <lineage>
        <taxon>Bacteria</taxon>
        <taxon>Pseudomonadati</taxon>
        <taxon>Bacteroidota</taxon>
        <taxon>Chitinophagia</taxon>
        <taxon>Chitinophagales</taxon>
        <taxon>Chitinophagaceae</taxon>
        <taxon>Flavihumibacter</taxon>
    </lineage>
</organism>
<dbReference type="Proteomes" id="UP000765802">
    <property type="component" value="Unassembled WGS sequence"/>
</dbReference>